<dbReference type="RefSeq" id="WP_119480646.1">
    <property type="nucleotide sequence ID" value="NZ_QXTG01000001.1"/>
</dbReference>
<organism evidence="14 15">
    <name type="scientific">Amnibacterium setariae</name>
    <dbReference type="NCBI Taxonomy" id="2306585"/>
    <lineage>
        <taxon>Bacteria</taxon>
        <taxon>Bacillati</taxon>
        <taxon>Actinomycetota</taxon>
        <taxon>Actinomycetes</taxon>
        <taxon>Micrococcales</taxon>
        <taxon>Microbacteriaceae</taxon>
        <taxon>Amnibacterium</taxon>
    </lineage>
</organism>
<dbReference type="InterPro" id="IPR006182">
    <property type="entry name" value="FliF_N_dom"/>
</dbReference>
<dbReference type="PRINTS" id="PR01009">
    <property type="entry name" value="FLGMRINGFLIF"/>
</dbReference>
<dbReference type="OrthoDB" id="9807026at2"/>
<dbReference type="InterPro" id="IPR000067">
    <property type="entry name" value="FlgMring_FliF"/>
</dbReference>
<name>A0A3A1U1N7_9MICO</name>
<evidence type="ECO:0000256" key="8">
    <source>
        <dbReference type="ARBA" id="ARBA00023143"/>
    </source>
</evidence>
<feature type="transmembrane region" description="Helical" evidence="11">
    <location>
        <begin position="434"/>
        <end position="455"/>
    </location>
</feature>
<dbReference type="GO" id="GO:0009431">
    <property type="term" value="C:bacterial-type flagellum basal body, MS ring"/>
    <property type="evidence" value="ECO:0007669"/>
    <property type="project" value="InterPro"/>
</dbReference>
<keyword evidence="8 9" id="KW-0975">Bacterial flagellum</keyword>
<comment type="caution">
    <text evidence="14">The sequence shown here is derived from an EMBL/GenBank/DDBJ whole genome shotgun (WGS) entry which is preliminary data.</text>
</comment>
<keyword evidence="14" id="KW-0282">Flagellum</keyword>
<feature type="compositionally biased region" description="Polar residues" evidence="10">
    <location>
        <begin position="335"/>
        <end position="350"/>
    </location>
</feature>
<feature type="compositionally biased region" description="Polar residues" evidence="10">
    <location>
        <begin position="266"/>
        <end position="291"/>
    </location>
</feature>
<dbReference type="PANTHER" id="PTHR30046">
    <property type="entry name" value="FLAGELLAR M-RING PROTEIN"/>
    <property type="match status" value="1"/>
</dbReference>
<dbReference type="InterPro" id="IPR045851">
    <property type="entry name" value="AMP-bd_C_sf"/>
</dbReference>
<comment type="similarity">
    <text evidence="3 9">Belongs to the FliF family.</text>
</comment>
<evidence type="ECO:0000256" key="4">
    <source>
        <dbReference type="ARBA" id="ARBA00022475"/>
    </source>
</evidence>
<comment type="subcellular location">
    <subcellularLocation>
        <location evidence="1 9">Bacterial flagellum basal body</location>
    </subcellularLocation>
    <subcellularLocation>
        <location evidence="2">Cell membrane</location>
        <topology evidence="2">Multi-pass membrane protein</topology>
    </subcellularLocation>
</comment>
<evidence type="ECO:0000259" key="13">
    <source>
        <dbReference type="Pfam" id="PF08345"/>
    </source>
</evidence>
<feature type="transmembrane region" description="Helical" evidence="11">
    <location>
        <begin position="20"/>
        <end position="44"/>
    </location>
</feature>
<dbReference type="GO" id="GO:0005886">
    <property type="term" value="C:plasma membrane"/>
    <property type="evidence" value="ECO:0007669"/>
    <property type="project" value="UniProtKB-SubCell"/>
</dbReference>
<evidence type="ECO:0000256" key="7">
    <source>
        <dbReference type="ARBA" id="ARBA00023136"/>
    </source>
</evidence>
<feature type="domain" description="Flagellar M-ring C-terminal" evidence="13">
    <location>
        <begin position="244"/>
        <end position="407"/>
    </location>
</feature>
<dbReference type="Proteomes" id="UP000265742">
    <property type="component" value="Unassembled WGS sequence"/>
</dbReference>
<evidence type="ECO:0000256" key="9">
    <source>
        <dbReference type="PIRNR" id="PIRNR004862"/>
    </source>
</evidence>
<dbReference type="EMBL" id="QXTG01000001">
    <property type="protein sequence ID" value="RIX30283.1"/>
    <property type="molecule type" value="Genomic_DNA"/>
</dbReference>
<dbReference type="AlphaFoldDB" id="A0A3A1U1N7"/>
<feature type="region of interest" description="Disordered" evidence="10">
    <location>
        <begin position="260"/>
        <end position="350"/>
    </location>
</feature>
<evidence type="ECO:0000256" key="1">
    <source>
        <dbReference type="ARBA" id="ARBA00004117"/>
    </source>
</evidence>
<sequence>MKRLNGAGSRLLETVKQFTVAQRTIAIIGVAVLVLGGVALVNWLGKPTYQVLYSGISASEASGVTAQLAKDKVDYQLSSDGTTIFVPEANVASERLATASLLSSGAGGYSLLDDMGVTASEFQQNVTYKRAIEGELAKTIEAIDGVSSASVQLAIPQQSVFSDQKEDPTASVFVNASTPLSTDQVNAIVHLVAAAYPSLTTDNVSVVDQKGDTLSAVGGGTAGSGSDAAADYEATTKTAVQAMLDKVLGPGNAVVTVAADVSSSSGTKQTEAYTSPSQAPALAESSNSTKYANGGGAGASGANGASGVLGNDTTDTSTGGNSSTSGAGGSGGSPSYEQTQVSKSNAVNKTTTNETIVPGTLNRQTIAVALNAKVTGISAFQVQQMVQNASGYNAGRGDTVSVTSLPFSNSAAKSAASALAQSQAAQSGAQMTDIITTAIKVVGGLVLFVLVVGLLRKLFKRPEPTLPEPGTMTVLPMGGDPALGGYAPTAQLGGLGGAGVLGAGGSGTAPTVALPASGDPAFAAMQADVDALAGSDPEQTAGYLRALMGDRAGV</sequence>
<dbReference type="PIRSF" id="PIRSF004862">
    <property type="entry name" value="FliF"/>
    <property type="match status" value="1"/>
</dbReference>
<keyword evidence="15" id="KW-1185">Reference proteome</keyword>
<dbReference type="InterPro" id="IPR043427">
    <property type="entry name" value="YscJ/FliF"/>
</dbReference>
<dbReference type="PANTHER" id="PTHR30046:SF0">
    <property type="entry name" value="FLAGELLAR M-RING PROTEIN"/>
    <property type="match status" value="1"/>
</dbReference>
<proteinExistence type="inferred from homology"/>
<evidence type="ECO:0000256" key="6">
    <source>
        <dbReference type="ARBA" id="ARBA00022989"/>
    </source>
</evidence>
<evidence type="ECO:0000313" key="15">
    <source>
        <dbReference type="Proteomes" id="UP000265742"/>
    </source>
</evidence>
<comment type="function">
    <text evidence="9">The M ring may be actively involved in energy transduction.</text>
</comment>
<dbReference type="GO" id="GO:0003774">
    <property type="term" value="F:cytoskeletal motor activity"/>
    <property type="evidence" value="ECO:0007669"/>
    <property type="project" value="InterPro"/>
</dbReference>
<accession>A0A3A1U1N7</accession>
<feature type="compositionally biased region" description="Low complexity" evidence="10">
    <location>
        <begin position="302"/>
        <end position="325"/>
    </location>
</feature>
<evidence type="ECO:0000256" key="3">
    <source>
        <dbReference type="ARBA" id="ARBA00007971"/>
    </source>
</evidence>
<evidence type="ECO:0000256" key="5">
    <source>
        <dbReference type="ARBA" id="ARBA00022692"/>
    </source>
</evidence>
<dbReference type="Pfam" id="PF08345">
    <property type="entry name" value="YscJ_FliF_C"/>
    <property type="match status" value="1"/>
</dbReference>
<reference evidence="15" key="1">
    <citation type="submission" date="2018-09" db="EMBL/GenBank/DDBJ databases">
        <authorList>
            <person name="Kim I."/>
        </authorList>
    </citation>
    <scope>NUCLEOTIDE SEQUENCE [LARGE SCALE GENOMIC DNA]</scope>
    <source>
        <strain evidence="15">DD4a</strain>
    </source>
</reference>
<keyword evidence="5 11" id="KW-0812">Transmembrane</keyword>
<gene>
    <name evidence="14" type="primary">fliF</name>
    <name evidence="14" type="ORF">D1781_02245</name>
</gene>
<keyword evidence="7 11" id="KW-0472">Membrane</keyword>
<evidence type="ECO:0000256" key="10">
    <source>
        <dbReference type="SAM" id="MobiDB-lite"/>
    </source>
</evidence>
<dbReference type="GO" id="GO:0071973">
    <property type="term" value="P:bacterial-type flagellum-dependent cell motility"/>
    <property type="evidence" value="ECO:0007669"/>
    <property type="project" value="InterPro"/>
</dbReference>
<keyword evidence="4" id="KW-1003">Cell membrane</keyword>
<dbReference type="NCBIfam" id="TIGR00206">
    <property type="entry name" value="fliF"/>
    <property type="match status" value="1"/>
</dbReference>
<protein>
    <recommendedName>
        <fullName evidence="9">Flagellar M-ring protein</fullName>
    </recommendedName>
</protein>
<keyword evidence="6 11" id="KW-1133">Transmembrane helix</keyword>
<feature type="domain" description="Flagellar M-ring N-terminal" evidence="12">
    <location>
        <begin position="45"/>
        <end position="215"/>
    </location>
</feature>
<keyword evidence="14" id="KW-0966">Cell projection</keyword>
<dbReference type="InterPro" id="IPR013556">
    <property type="entry name" value="Flag_M-ring_C"/>
</dbReference>
<evidence type="ECO:0000256" key="2">
    <source>
        <dbReference type="ARBA" id="ARBA00004651"/>
    </source>
</evidence>
<evidence type="ECO:0000313" key="14">
    <source>
        <dbReference type="EMBL" id="RIX30283.1"/>
    </source>
</evidence>
<evidence type="ECO:0000259" key="12">
    <source>
        <dbReference type="Pfam" id="PF01514"/>
    </source>
</evidence>
<dbReference type="Pfam" id="PF01514">
    <property type="entry name" value="YscJ_FliF"/>
    <property type="match status" value="1"/>
</dbReference>
<dbReference type="Gene3D" id="3.30.300.30">
    <property type="match status" value="1"/>
</dbReference>
<keyword evidence="14" id="KW-0969">Cilium</keyword>
<evidence type="ECO:0000256" key="11">
    <source>
        <dbReference type="SAM" id="Phobius"/>
    </source>
</evidence>